<dbReference type="EMBL" id="JAZDUF010000001">
    <property type="protein sequence ID" value="MEE3849244.1"/>
    <property type="molecule type" value="Genomic_DNA"/>
</dbReference>
<evidence type="ECO:0000256" key="1">
    <source>
        <dbReference type="SAM" id="MobiDB-lite"/>
    </source>
</evidence>
<gene>
    <name evidence="3" type="ORF">VZC37_02800</name>
</gene>
<evidence type="ECO:0000313" key="4">
    <source>
        <dbReference type="Proteomes" id="UP001347146"/>
    </source>
</evidence>
<organism evidence="3 4">
    <name type="scientific">Gordonia sesuvii</name>
    <dbReference type="NCBI Taxonomy" id="3116777"/>
    <lineage>
        <taxon>Bacteria</taxon>
        <taxon>Bacillati</taxon>
        <taxon>Actinomycetota</taxon>
        <taxon>Actinomycetes</taxon>
        <taxon>Mycobacteriales</taxon>
        <taxon>Gordoniaceae</taxon>
        <taxon>Gordonia</taxon>
    </lineage>
</organism>
<accession>A0ABU7M817</accession>
<keyword evidence="4" id="KW-1185">Reference proteome</keyword>
<comment type="caution">
    <text evidence="3">The sequence shown here is derived from an EMBL/GenBank/DDBJ whole genome shotgun (WGS) entry which is preliminary data.</text>
</comment>
<feature type="compositionally biased region" description="Low complexity" evidence="1">
    <location>
        <begin position="44"/>
        <end position="58"/>
    </location>
</feature>
<dbReference type="Gene3D" id="3.90.1010.20">
    <property type="match status" value="1"/>
</dbReference>
<dbReference type="RefSeq" id="WP_330430889.1">
    <property type="nucleotide sequence ID" value="NZ_JAZDUF010000001.1"/>
</dbReference>
<sequence>MTLNETLPRAAGVAAALAVVGLVAGACGSDDSTAADTTETASEAAAAASGEEASGSGDYADGEYSATGEYVSPGGPQEVGVTVTLANSVVTAVSVDTSQTQGTSKEFQDKFAGGIDEIVVGQNIDELDVDKVSGSSLTSGGFNDAIEQIKSEAQA</sequence>
<feature type="domain" description="FMN-binding" evidence="2">
    <location>
        <begin position="78"/>
        <end position="148"/>
    </location>
</feature>
<feature type="region of interest" description="Disordered" evidence="1">
    <location>
        <begin position="44"/>
        <end position="78"/>
    </location>
</feature>
<evidence type="ECO:0000313" key="3">
    <source>
        <dbReference type="EMBL" id="MEE3849244.1"/>
    </source>
</evidence>
<reference evidence="3 4" key="1">
    <citation type="submission" date="2024-01" db="EMBL/GenBank/DDBJ databases">
        <title>Draft genome sequence of Gordonia sp. LSe1-13.</title>
        <authorList>
            <person name="Suphannarot A."/>
            <person name="Mingma R."/>
        </authorList>
    </citation>
    <scope>NUCLEOTIDE SEQUENCE [LARGE SCALE GENOMIC DNA]</scope>
    <source>
        <strain evidence="3 4">LSe1-13</strain>
    </source>
</reference>
<dbReference type="Pfam" id="PF04205">
    <property type="entry name" value="FMN_bind"/>
    <property type="match status" value="1"/>
</dbReference>
<proteinExistence type="predicted"/>
<name>A0ABU7M817_9ACTN</name>
<evidence type="ECO:0000259" key="2">
    <source>
        <dbReference type="Pfam" id="PF04205"/>
    </source>
</evidence>
<dbReference type="InterPro" id="IPR007329">
    <property type="entry name" value="FMN-bd"/>
</dbReference>
<protein>
    <submittedName>
        <fullName evidence="3">FMN-binding protein</fullName>
    </submittedName>
</protein>
<dbReference type="Proteomes" id="UP001347146">
    <property type="component" value="Unassembled WGS sequence"/>
</dbReference>